<dbReference type="RefSeq" id="WP_139230142.1">
    <property type="nucleotide sequence ID" value="NZ_FOLB01000015.1"/>
</dbReference>
<feature type="region of interest" description="Disordered" evidence="1">
    <location>
        <begin position="102"/>
        <end position="147"/>
    </location>
</feature>
<gene>
    <name evidence="2" type="ORF">SAMN04487968_11526</name>
</gene>
<evidence type="ECO:0000313" key="3">
    <source>
        <dbReference type="Proteomes" id="UP000198832"/>
    </source>
</evidence>
<sequence length="147" mass="15990">MGLRPRGRIPRESQAQPDDTLARINRVAAENAAAVVTFLPTGMASIGVPVEIDRAVSEGKHVILFSDIKASWVLTYAPSAVARYHSWNVDDVADAVAWLDRQQTDLQPPAPNGSLHGAPRPWSGRPDLLPSRDLPRGHLPSDHLPAR</sequence>
<evidence type="ECO:0000313" key="2">
    <source>
        <dbReference type="EMBL" id="SFC93817.1"/>
    </source>
</evidence>
<protein>
    <submittedName>
        <fullName evidence="2">Uncharacterized protein</fullName>
    </submittedName>
</protein>
<proteinExistence type="predicted"/>
<evidence type="ECO:0000256" key="1">
    <source>
        <dbReference type="SAM" id="MobiDB-lite"/>
    </source>
</evidence>
<reference evidence="2 3" key="1">
    <citation type="submission" date="2016-10" db="EMBL/GenBank/DDBJ databases">
        <authorList>
            <person name="de Groot N.N."/>
        </authorList>
    </citation>
    <scope>NUCLEOTIDE SEQUENCE [LARGE SCALE GENOMIC DNA]</scope>
    <source>
        <strain evidence="2 3">CGMCC 1.7056</strain>
    </source>
</reference>
<dbReference type="Proteomes" id="UP000198832">
    <property type="component" value="Unassembled WGS sequence"/>
</dbReference>
<dbReference type="AlphaFoldDB" id="A0A1I1N885"/>
<accession>A0A1I1N885</accession>
<dbReference type="EMBL" id="FOLB01000015">
    <property type="protein sequence ID" value="SFC93817.1"/>
    <property type="molecule type" value="Genomic_DNA"/>
</dbReference>
<feature type="compositionally biased region" description="Basic and acidic residues" evidence="1">
    <location>
        <begin position="133"/>
        <end position="147"/>
    </location>
</feature>
<dbReference type="STRING" id="574651.SAMN04487968_11526"/>
<organism evidence="2 3">
    <name type="scientific">Nocardioides terrae</name>
    <dbReference type="NCBI Taxonomy" id="574651"/>
    <lineage>
        <taxon>Bacteria</taxon>
        <taxon>Bacillati</taxon>
        <taxon>Actinomycetota</taxon>
        <taxon>Actinomycetes</taxon>
        <taxon>Propionibacteriales</taxon>
        <taxon>Nocardioidaceae</taxon>
        <taxon>Nocardioides</taxon>
    </lineage>
</organism>
<name>A0A1I1N885_9ACTN</name>
<keyword evidence="3" id="KW-1185">Reference proteome</keyword>